<dbReference type="InterPro" id="IPR000801">
    <property type="entry name" value="Esterase-like"/>
</dbReference>
<dbReference type="Pfam" id="PF00756">
    <property type="entry name" value="Esterase"/>
    <property type="match status" value="1"/>
</dbReference>
<keyword evidence="1" id="KW-0732">Signal</keyword>
<dbReference type="AlphaFoldDB" id="A0A6J7A2W0"/>
<dbReference type="PROSITE" id="PS51257">
    <property type="entry name" value="PROKAR_LIPOPROTEIN"/>
    <property type="match status" value="1"/>
</dbReference>
<proteinExistence type="predicted"/>
<sequence length="354" mass="36956">MTRFSTQARVLTLLLVALSCVSCSCVPRPALPPSTTAPPNPTTTTPMPTTYEPYANTNPAVAPTGQSSVGQLRTPDGRIRTYRLYVPASLDASTPAPLLVALHGGLGTSAQFEANSGFDGLAESNRFVVIYPDGIGASVDGTGPQTWNGGYCCGPAARDNVDDVGFVRQLIDRLDAELSIDPARTFVAGHSNGAIMAYRLACELYDRIAAIGVQAGSLGVDMCAPASPVSVIHLHGTADTNHPIDGGPGSGIASLSGVVFRPARDAVEALAAANACAPSPVAETDPTNPDLTVTTWALCNNSTTVRYVVVEGATHAWMGHPAYSELASFYLGQPYPNLDASRAIWSFLASHSRR</sequence>
<accession>A0A6J7A2W0</accession>
<protein>
    <submittedName>
        <fullName evidence="2">Unannotated protein</fullName>
    </submittedName>
</protein>
<reference evidence="2" key="1">
    <citation type="submission" date="2020-05" db="EMBL/GenBank/DDBJ databases">
        <authorList>
            <person name="Chiriac C."/>
            <person name="Salcher M."/>
            <person name="Ghai R."/>
            <person name="Kavagutti S V."/>
        </authorList>
    </citation>
    <scope>NUCLEOTIDE SEQUENCE</scope>
</reference>
<dbReference type="InterPro" id="IPR050955">
    <property type="entry name" value="Plant_Biomass_Hydrol_Est"/>
</dbReference>
<dbReference type="EMBL" id="CAFAAQ010000290">
    <property type="protein sequence ID" value="CAB4826838.1"/>
    <property type="molecule type" value="Genomic_DNA"/>
</dbReference>
<dbReference type="PANTHER" id="PTHR43037">
    <property type="entry name" value="UNNAMED PRODUCT-RELATED"/>
    <property type="match status" value="1"/>
</dbReference>
<evidence type="ECO:0000313" key="2">
    <source>
        <dbReference type="EMBL" id="CAB4826838.1"/>
    </source>
</evidence>
<dbReference type="PANTHER" id="PTHR43037:SF1">
    <property type="entry name" value="BLL1128 PROTEIN"/>
    <property type="match status" value="1"/>
</dbReference>
<dbReference type="Gene3D" id="3.40.50.1820">
    <property type="entry name" value="alpha/beta hydrolase"/>
    <property type="match status" value="1"/>
</dbReference>
<gene>
    <name evidence="2" type="ORF">UFOPK3046_02079</name>
</gene>
<dbReference type="SUPFAM" id="SSF53474">
    <property type="entry name" value="alpha/beta-Hydrolases"/>
    <property type="match status" value="1"/>
</dbReference>
<name>A0A6J7A2W0_9ZZZZ</name>
<evidence type="ECO:0000256" key="1">
    <source>
        <dbReference type="ARBA" id="ARBA00022729"/>
    </source>
</evidence>
<organism evidence="2">
    <name type="scientific">freshwater metagenome</name>
    <dbReference type="NCBI Taxonomy" id="449393"/>
    <lineage>
        <taxon>unclassified sequences</taxon>
        <taxon>metagenomes</taxon>
        <taxon>ecological metagenomes</taxon>
    </lineage>
</organism>
<dbReference type="InterPro" id="IPR029058">
    <property type="entry name" value="AB_hydrolase_fold"/>
</dbReference>